<keyword evidence="2" id="KW-0472">Membrane</keyword>
<reference evidence="3 4" key="1">
    <citation type="submission" date="2023-09" db="EMBL/GenBank/DDBJ databases">
        <title>Multi-omics analysis of a traditional fermented food reveals byproduct-associated fungal strains for waste-to-food upcycling.</title>
        <authorList>
            <consortium name="Lawrence Berkeley National Laboratory"/>
            <person name="Rekdal V.M."/>
            <person name="Villalobos-Escobedo J.M."/>
            <person name="Rodriguez-Valeron N."/>
            <person name="Garcia M.O."/>
            <person name="Vasquez D.P."/>
            <person name="Damayanti I."/>
            <person name="Sorensen P.M."/>
            <person name="Baidoo E.E."/>
            <person name="De Carvalho A.C."/>
            <person name="Riley R."/>
            <person name="Lipzen A."/>
            <person name="He G."/>
            <person name="Yan M."/>
            <person name="Haridas S."/>
            <person name="Daum C."/>
            <person name="Yoshinaga Y."/>
            <person name="Ng V."/>
            <person name="Grigoriev I.V."/>
            <person name="Munk R."/>
            <person name="Nuraida L."/>
            <person name="Wijaya C.H."/>
            <person name="Morales P.-C."/>
            <person name="Keasling J.D."/>
        </authorList>
    </citation>
    <scope>NUCLEOTIDE SEQUENCE [LARGE SCALE GENOMIC DNA]</scope>
    <source>
        <strain evidence="3 4">FGSC 2613</strain>
    </source>
</reference>
<evidence type="ECO:0000256" key="2">
    <source>
        <dbReference type="SAM" id="Phobius"/>
    </source>
</evidence>
<keyword evidence="4" id="KW-1185">Reference proteome</keyword>
<gene>
    <name evidence="3" type="ORF">QR685DRAFT_175169</name>
</gene>
<dbReference type="Proteomes" id="UP001451303">
    <property type="component" value="Unassembled WGS sequence"/>
</dbReference>
<name>A0ABR3DLF3_NEUIN</name>
<feature type="transmembrane region" description="Helical" evidence="2">
    <location>
        <begin position="36"/>
        <end position="54"/>
    </location>
</feature>
<accession>A0ABR3DLF3</accession>
<protein>
    <submittedName>
        <fullName evidence="3">Uncharacterized protein</fullName>
    </submittedName>
</protein>
<sequence length="101" mass="11144">MDTRYLQQESPGQEKTTTTIMGGTIEQGKRTSVNHVPYLAFPSSLFFVAFTALPDSIEMVGQSARNQSRMLPFLCLSSFASLGFPISHFGSPAQKVRKQRG</sequence>
<evidence type="ECO:0000313" key="4">
    <source>
        <dbReference type="Proteomes" id="UP001451303"/>
    </source>
</evidence>
<organism evidence="3 4">
    <name type="scientific">Neurospora intermedia</name>
    <dbReference type="NCBI Taxonomy" id="5142"/>
    <lineage>
        <taxon>Eukaryota</taxon>
        <taxon>Fungi</taxon>
        <taxon>Dikarya</taxon>
        <taxon>Ascomycota</taxon>
        <taxon>Pezizomycotina</taxon>
        <taxon>Sordariomycetes</taxon>
        <taxon>Sordariomycetidae</taxon>
        <taxon>Sordariales</taxon>
        <taxon>Sordariaceae</taxon>
        <taxon>Neurospora</taxon>
    </lineage>
</organism>
<evidence type="ECO:0000256" key="1">
    <source>
        <dbReference type="SAM" id="MobiDB-lite"/>
    </source>
</evidence>
<feature type="compositionally biased region" description="Polar residues" evidence="1">
    <location>
        <begin position="1"/>
        <end position="21"/>
    </location>
</feature>
<evidence type="ECO:0000313" key="3">
    <source>
        <dbReference type="EMBL" id="KAL0473447.1"/>
    </source>
</evidence>
<keyword evidence="2" id="KW-1133">Transmembrane helix</keyword>
<keyword evidence="2" id="KW-0812">Transmembrane</keyword>
<feature type="region of interest" description="Disordered" evidence="1">
    <location>
        <begin position="1"/>
        <end position="22"/>
    </location>
</feature>
<dbReference type="EMBL" id="JAVLET010000002">
    <property type="protein sequence ID" value="KAL0473447.1"/>
    <property type="molecule type" value="Genomic_DNA"/>
</dbReference>
<proteinExistence type="predicted"/>
<comment type="caution">
    <text evidence="3">The sequence shown here is derived from an EMBL/GenBank/DDBJ whole genome shotgun (WGS) entry which is preliminary data.</text>
</comment>
<feature type="transmembrane region" description="Helical" evidence="2">
    <location>
        <begin position="70"/>
        <end position="90"/>
    </location>
</feature>